<evidence type="ECO:0000313" key="3">
    <source>
        <dbReference type="Proteomes" id="UP001153269"/>
    </source>
</evidence>
<feature type="compositionally biased region" description="Basic and acidic residues" evidence="1">
    <location>
        <begin position="120"/>
        <end position="129"/>
    </location>
</feature>
<organism evidence="2 3">
    <name type="scientific">Pleuronectes platessa</name>
    <name type="common">European plaice</name>
    <dbReference type="NCBI Taxonomy" id="8262"/>
    <lineage>
        <taxon>Eukaryota</taxon>
        <taxon>Metazoa</taxon>
        <taxon>Chordata</taxon>
        <taxon>Craniata</taxon>
        <taxon>Vertebrata</taxon>
        <taxon>Euteleostomi</taxon>
        <taxon>Actinopterygii</taxon>
        <taxon>Neopterygii</taxon>
        <taxon>Teleostei</taxon>
        <taxon>Neoteleostei</taxon>
        <taxon>Acanthomorphata</taxon>
        <taxon>Carangaria</taxon>
        <taxon>Pleuronectiformes</taxon>
        <taxon>Pleuronectoidei</taxon>
        <taxon>Pleuronectidae</taxon>
        <taxon>Pleuronectes</taxon>
    </lineage>
</organism>
<dbReference type="PANTHER" id="PTHR33205">
    <property type="entry name" value="TRANSMEMBRANE PROTEIN"/>
    <property type="match status" value="1"/>
</dbReference>
<proteinExistence type="predicted"/>
<feature type="region of interest" description="Disordered" evidence="1">
    <location>
        <begin position="252"/>
        <end position="307"/>
    </location>
</feature>
<dbReference type="Proteomes" id="UP001153269">
    <property type="component" value="Unassembled WGS sequence"/>
</dbReference>
<protein>
    <submittedName>
        <fullName evidence="2">Uncharacterized protein</fullName>
    </submittedName>
</protein>
<evidence type="ECO:0000313" key="2">
    <source>
        <dbReference type="EMBL" id="CAB1441333.1"/>
    </source>
</evidence>
<feature type="region of interest" description="Disordered" evidence="1">
    <location>
        <begin position="31"/>
        <end position="190"/>
    </location>
</feature>
<name>A0A9N7UZR7_PLEPL</name>
<accession>A0A9N7UZR7</accession>
<dbReference type="PANTHER" id="PTHR33205:SF1">
    <property type="entry name" value="TRANSMEMBRANE PROTEIN"/>
    <property type="match status" value="1"/>
</dbReference>
<dbReference type="EMBL" id="CADEAL010002620">
    <property type="protein sequence ID" value="CAB1441333.1"/>
    <property type="molecule type" value="Genomic_DNA"/>
</dbReference>
<dbReference type="AlphaFoldDB" id="A0A9N7UZR7"/>
<sequence length="321" mass="35111">MVRLVFRPYTQVGRPICTSGPLRASTRVSSGFALPRHSSPSFGSYRTRSRSTSPTVRARRAGGAPGAPGGRDPTSAGARRPSLSLRHGVSRAGGRGTPSLSETPPKRGRKERAQRVPSPRPREAARSGREALYSTRAVRPPCHLRPQPFQADPEPVAAHRQRRKCARRGPASAGERSREEILPHLHGRPLPAELNPPGRLRGPHPFTSQRFHALLNSLFKVLFNFPLRYLSTIGLVPVFSLRWSLPPALGCIPKQPDSEKTGPRRGGGRYRPHTVHGLSLDQKDSGPRTTPGKRSSVRHTSHARLSDGDSALGSSLFARRY</sequence>
<comment type="caution">
    <text evidence="2">The sequence shown here is derived from an EMBL/GenBank/DDBJ whole genome shotgun (WGS) entry which is preliminary data.</text>
</comment>
<evidence type="ECO:0000256" key="1">
    <source>
        <dbReference type="SAM" id="MobiDB-lite"/>
    </source>
</evidence>
<keyword evidence="3" id="KW-1185">Reference proteome</keyword>
<reference evidence="2" key="1">
    <citation type="submission" date="2020-03" db="EMBL/GenBank/DDBJ databases">
        <authorList>
            <person name="Weist P."/>
        </authorList>
    </citation>
    <scope>NUCLEOTIDE SEQUENCE</scope>
</reference>
<gene>
    <name evidence="2" type="ORF">PLEPLA_LOCUS29109</name>
</gene>